<keyword evidence="5" id="KW-0819">tRNA processing</keyword>
<evidence type="ECO:0000256" key="5">
    <source>
        <dbReference type="ARBA" id="ARBA00022694"/>
    </source>
</evidence>
<evidence type="ECO:0000256" key="8">
    <source>
        <dbReference type="ARBA" id="ARBA00023128"/>
    </source>
</evidence>
<proteinExistence type="predicted"/>
<dbReference type="GO" id="GO:0070131">
    <property type="term" value="P:positive regulation of mitochondrial translation"/>
    <property type="evidence" value="ECO:0007669"/>
    <property type="project" value="TreeGrafter"/>
</dbReference>
<protein>
    <recommendedName>
        <fullName evidence="9">RNA (guanine-9-)-methyltransferase domain-containing protein 1</fullName>
    </recommendedName>
</protein>
<evidence type="ECO:0000256" key="9">
    <source>
        <dbReference type="ARBA" id="ARBA00029803"/>
    </source>
</evidence>
<dbReference type="EMBL" id="OU963863">
    <property type="protein sequence ID" value="CAH0385536.1"/>
    <property type="molecule type" value="Genomic_DNA"/>
</dbReference>
<evidence type="ECO:0000256" key="2">
    <source>
        <dbReference type="ARBA" id="ARBA00022603"/>
    </source>
</evidence>
<dbReference type="GO" id="GO:0097745">
    <property type="term" value="P:mitochondrial tRNA 5'-end processing"/>
    <property type="evidence" value="ECO:0007669"/>
    <property type="project" value="TreeGrafter"/>
</dbReference>
<keyword evidence="4" id="KW-0949">S-adenosyl-L-methionine</keyword>
<dbReference type="InterPro" id="IPR038459">
    <property type="entry name" value="MT_TRM10-typ_sf"/>
</dbReference>
<dbReference type="GO" id="GO:0008168">
    <property type="term" value="F:methyltransferase activity"/>
    <property type="evidence" value="ECO:0007669"/>
    <property type="project" value="UniProtKB-KW"/>
</dbReference>
<dbReference type="Gene3D" id="3.40.1280.30">
    <property type="match status" value="1"/>
</dbReference>
<dbReference type="GO" id="GO:0032259">
    <property type="term" value="P:methylation"/>
    <property type="evidence" value="ECO:0007669"/>
    <property type="project" value="UniProtKB-KW"/>
</dbReference>
<name>A0A9P0EZG8_BEMTA</name>
<sequence length="458" mass="53303">MMFRSVFVVLNPVSRTAVNHLSKRIVTRRSFQSLVISQSSHSHILALGDAVSNRMTYCSLHSAEDPTEQTSKENLNEEALQDQQYPIFNNINYEEIAGNDEDLLDRLNDVVAQMRSMASQNQPLPTQLKRQQWLELVKLRSFSSRLKLVRFFFINEMKRLNKRIRKEKRRKLLEERAANINVSNDETGVLRYGLSHNSLFLRIYDTTIDKVANWAVLQAMMFEPKIIIDCSYDQYMVQHEKRSCLKQLVYLFSKNRTKPNPVDIHFVNFNPESDLAKGLQNLMPTLYEPHFPFNWSSESYDDLFPKEKLVYLTPHCEETLETISHDDIYIIGAMVDRGVSEPLSLTKARRSGVRYAKLPLDDFVDWGTGGKSLTVDQCVNIIADTLHHGSWEKSLKTWIPPRKLKKSTIEEAECEIRKKHSAFHLKDSHRRNMLLYEVLHAELEGEKGKKFKGQWPQQ</sequence>
<accession>A0A9P0EZG8</accession>
<keyword evidence="6" id="KW-0809">Transit peptide</keyword>
<organism evidence="11 12">
    <name type="scientific">Bemisia tabaci</name>
    <name type="common">Sweetpotato whitefly</name>
    <name type="synonym">Aleurodes tabaci</name>
    <dbReference type="NCBI Taxonomy" id="7038"/>
    <lineage>
        <taxon>Eukaryota</taxon>
        <taxon>Metazoa</taxon>
        <taxon>Ecdysozoa</taxon>
        <taxon>Arthropoda</taxon>
        <taxon>Hexapoda</taxon>
        <taxon>Insecta</taxon>
        <taxon>Pterygota</taxon>
        <taxon>Neoptera</taxon>
        <taxon>Paraneoptera</taxon>
        <taxon>Hemiptera</taxon>
        <taxon>Sternorrhyncha</taxon>
        <taxon>Aleyrodoidea</taxon>
        <taxon>Aleyrodidae</taxon>
        <taxon>Aleyrodinae</taxon>
        <taxon>Bemisia</taxon>
    </lineage>
</organism>
<dbReference type="KEGG" id="btab:109039578"/>
<keyword evidence="7" id="KW-0175">Coiled coil</keyword>
<evidence type="ECO:0000256" key="4">
    <source>
        <dbReference type="ARBA" id="ARBA00022691"/>
    </source>
</evidence>
<evidence type="ECO:0000256" key="6">
    <source>
        <dbReference type="ARBA" id="ARBA00022946"/>
    </source>
</evidence>
<evidence type="ECO:0000256" key="1">
    <source>
        <dbReference type="ARBA" id="ARBA00004173"/>
    </source>
</evidence>
<dbReference type="Proteomes" id="UP001152759">
    <property type="component" value="Chromosome 2"/>
</dbReference>
<keyword evidence="3" id="KW-0808">Transferase</keyword>
<dbReference type="CDD" id="cd18102">
    <property type="entry name" value="Trm10_MRRP1"/>
    <property type="match status" value="1"/>
</dbReference>
<evidence type="ECO:0000259" key="10">
    <source>
        <dbReference type="PROSITE" id="PS51675"/>
    </source>
</evidence>
<evidence type="ECO:0000313" key="11">
    <source>
        <dbReference type="EMBL" id="CAH0385536.1"/>
    </source>
</evidence>
<dbReference type="PANTHER" id="PTHR13563">
    <property type="entry name" value="TRNA (GUANINE-9-) METHYLTRANSFERASE"/>
    <property type="match status" value="1"/>
</dbReference>
<dbReference type="GO" id="GO:0000049">
    <property type="term" value="F:tRNA binding"/>
    <property type="evidence" value="ECO:0007669"/>
    <property type="project" value="TreeGrafter"/>
</dbReference>
<reference evidence="11" key="1">
    <citation type="submission" date="2021-12" db="EMBL/GenBank/DDBJ databases">
        <authorList>
            <person name="King R."/>
        </authorList>
    </citation>
    <scope>NUCLEOTIDE SEQUENCE</scope>
</reference>
<dbReference type="PROSITE" id="PS51675">
    <property type="entry name" value="SAM_MT_TRM10"/>
    <property type="match status" value="1"/>
</dbReference>
<dbReference type="InterPro" id="IPR007356">
    <property type="entry name" value="tRNA_m1G_MeTrfase_euk"/>
</dbReference>
<keyword evidence="8" id="KW-0496">Mitochondrion</keyword>
<keyword evidence="2" id="KW-0489">Methyltransferase</keyword>
<feature type="domain" description="SAM-dependent MTase TRM10-type" evidence="10">
    <location>
        <begin position="212"/>
        <end position="406"/>
    </location>
</feature>
<dbReference type="PANTHER" id="PTHR13563:SF5">
    <property type="entry name" value="TRNA METHYLTRANSFERASE 10 HOMOLOG C"/>
    <property type="match status" value="1"/>
</dbReference>
<evidence type="ECO:0000256" key="7">
    <source>
        <dbReference type="ARBA" id="ARBA00023054"/>
    </source>
</evidence>
<dbReference type="AlphaFoldDB" id="A0A9P0EZG8"/>
<dbReference type="InterPro" id="IPR025812">
    <property type="entry name" value="Trm10_C_MTase_dom"/>
</dbReference>
<comment type="subcellular location">
    <subcellularLocation>
        <location evidence="1">Mitochondrion</location>
    </subcellularLocation>
</comment>
<gene>
    <name evidence="11" type="ORF">BEMITA_LOCUS4755</name>
</gene>
<evidence type="ECO:0000256" key="3">
    <source>
        <dbReference type="ARBA" id="ARBA00022679"/>
    </source>
</evidence>
<keyword evidence="12" id="KW-1185">Reference proteome</keyword>
<dbReference type="GO" id="GO:0005654">
    <property type="term" value="C:nucleoplasm"/>
    <property type="evidence" value="ECO:0007669"/>
    <property type="project" value="TreeGrafter"/>
</dbReference>
<evidence type="ECO:0000313" key="12">
    <source>
        <dbReference type="Proteomes" id="UP001152759"/>
    </source>
</evidence>
<dbReference type="InterPro" id="IPR028564">
    <property type="entry name" value="MT_TRM10-typ"/>
</dbReference>
<dbReference type="GO" id="GO:0005739">
    <property type="term" value="C:mitochondrion"/>
    <property type="evidence" value="ECO:0007669"/>
    <property type="project" value="UniProtKB-SubCell"/>
</dbReference>